<dbReference type="GO" id="GO:0051213">
    <property type="term" value="F:dioxygenase activity"/>
    <property type="evidence" value="ECO:0007669"/>
    <property type="project" value="UniProtKB-KW"/>
</dbReference>
<dbReference type="Proteomes" id="UP000198504">
    <property type="component" value="Unassembled WGS sequence"/>
</dbReference>
<dbReference type="InterPro" id="IPR029068">
    <property type="entry name" value="Glyas_Bleomycin-R_OHBP_Dase"/>
</dbReference>
<protein>
    <submittedName>
        <fullName evidence="2">Catechol 2,3-dioxygenase</fullName>
    </submittedName>
</protein>
<dbReference type="Pfam" id="PF00903">
    <property type="entry name" value="Glyoxalase"/>
    <property type="match status" value="1"/>
</dbReference>
<organism evidence="2 3">
    <name type="scientific">Microlunatus flavus</name>
    <dbReference type="NCBI Taxonomy" id="1036181"/>
    <lineage>
        <taxon>Bacteria</taxon>
        <taxon>Bacillati</taxon>
        <taxon>Actinomycetota</taxon>
        <taxon>Actinomycetes</taxon>
        <taxon>Propionibacteriales</taxon>
        <taxon>Propionibacteriaceae</taxon>
        <taxon>Microlunatus</taxon>
    </lineage>
</organism>
<dbReference type="STRING" id="1036181.SAMN05421756_10898"/>
<feature type="domain" description="VOC" evidence="1">
    <location>
        <begin position="9"/>
        <end position="134"/>
    </location>
</feature>
<dbReference type="CDD" id="cd07262">
    <property type="entry name" value="VOC_like"/>
    <property type="match status" value="1"/>
</dbReference>
<proteinExistence type="predicted"/>
<gene>
    <name evidence="2" type="ORF">SAMN05421756_10898</name>
</gene>
<evidence type="ECO:0000313" key="3">
    <source>
        <dbReference type="Proteomes" id="UP000198504"/>
    </source>
</evidence>
<dbReference type="PANTHER" id="PTHR35006">
    <property type="entry name" value="GLYOXALASE FAMILY PROTEIN (AFU_ORTHOLOGUE AFUA_5G14830)"/>
    <property type="match status" value="1"/>
</dbReference>
<keyword evidence="2" id="KW-0560">Oxidoreductase</keyword>
<dbReference type="RefSeq" id="WP_091183833.1">
    <property type="nucleotide sequence ID" value="NZ_FOFA01000008.1"/>
</dbReference>
<dbReference type="PANTHER" id="PTHR35006:SF2">
    <property type="entry name" value="GLYOXALASE FAMILY PROTEIN (AFU_ORTHOLOGUE AFUA_5G14830)"/>
    <property type="match status" value="1"/>
</dbReference>
<name>A0A1H9L0J2_9ACTN</name>
<sequence length="137" mass="14950">MAASLAGSRIDHLNLAVPDLERSVAFYTPVLEVLGITTLLAVPADPDHDQLAMHGYGVGYKPFFWLVEQGRMGENVHLAFTSDDRDGVHRFWDAALAAGARPQLPPAVHEEYHPAYYGAFVLDPDGVSLEAVCHEPV</sequence>
<reference evidence="3" key="1">
    <citation type="submission" date="2016-10" db="EMBL/GenBank/DDBJ databases">
        <authorList>
            <person name="Varghese N."/>
            <person name="Submissions S."/>
        </authorList>
    </citation>
    <scope>NUCLEOTIDE SEQUENCE [LARGE SCALE GENOMIC DNA]</scope>
    <source>
        <strain evidence="3">CGMCC 4.6856</strain>
    </source>
</reference>
<dbReference type="AlphaFoldDB" id="A0A1H9L0J2"/>
<accession>A0A1H9L0J2</accession>
<keyword evidence="2" id="KW-0223">Dioxygenase</keyword>
<dbReference type="EMBL" id="FOFA01000008">
    <property type="protein sequence ID" value="SER04900.1"/>
    <property type="molecule type" value="Genomic_DNA"/>
</dbReference>
<dbReference type="InterPro" id="IPR004360">
    <property type="entry name" value="Glyas_Fos-R_dOase_dom"/>
</dbReference>
<dbReference type="SUPFAM" id="SSF54593">
    <property type="entry name" value="Glyoxalase/Bleomycin resistance protein/Dihydroxybiphenyl dioxygenase"/>
    <property type="match status" value="1"/>
</dbReference>
<dbReference type="PROSITE" id="PS51819">
    <property type="entry name" value="VOC"/>
    <property type="match status" value="1"/>
</dbReference>
<keyword evidence="3" id="KW-1185">Reference proteome</keyword>
<evidence type="ECO:0000313" key="2">
    <source>
        <dbReference type="EMBL" id="SER04900.1"/>
    </source>
</evidence>
<dbReference type="InterPro" id="IPR037523">
    <property type="entry name" value="VOC_core"/>
</dbReference>
<dbReference type="OrthoDB" id="5242506at2"/>
<evidence type="ECO:0000259" key="1">
    <source>
        <dbReference type="PROSITE" id="PS51819"/>
    </source>
</evidence>
<dbReference type="Gene3D" id="3.10.180.10">
    <property type="entry name" value="2,3-Dihydroxybiphenyl 1,2-Dioxygenase, domain 1"/>
    <property type="match status" value="1"/>
</dbReference>